<name>A0A232M5A1_9EURO</name>
<evidence type="ECO:0000313" key="2">
    <source>
        <dbReference type="Proteomes" id="UP000243515"/>
    </source>
</evidence>
<dbReference type="AlphaFoldDB" id="A0A232M5A1"/>
<dbReference type="OrthoDB" id="192832at2759"/>
<organism evidence="1 2">
    <name type="scientific">Elaphomyces granulatus</name>
    <dbReference type="NCBI Taxonomy" id="519963"/>
    <lineage>
        <taxon>Eukaryota</taxon>
        <taxon>Fungi</taxon>
        <taxon>Dikarya</taxon>
        <taxon>Ascomycota</taxon>
        <taxon>Pezizomycotina</taxon>
        <taxon>Eurotiomycetes</taxon>
        <taxon>Eurotiomycetidae</taxon>
        <taxon>Eurotiales</taxon>
        <taxon>Elaphomycetaceae</taxon>
        <taxon>Elaphomyces</taxon>
    </lineage>
</organism>
<gene>
    <name evidence="1" type="ORF">Egran_00984</name>
</gene>
<proteinExistence type="predicted"/>
<reference evidence="1 2" key="1">
    <citation type="journal article" date="2015" name="Environ. Microbiol.">
        <title>Metagenome sequence of Elaphomyces granulatus from sporocarp tissue reveals Ascomycota ectomycorrhizal fingerprints of genome expansion and a Proteobacteria-rich microbiome.</title>
        <authorList>
            <person name="Quandt C.A."/>
            <person name="Kohler A."/>
            <person name="Hesse C.N."/>
            <person name="Sharpton T.J."/>
            <person name="Martin F."/>
            <person name="Spatafora J.W."/>
        </authorList>
    </citation>
    <scope>NUCLEOTIDE SEQUENCE [LARGE SCALE GENOMIC DNA]</scope>
    <source>
        <strain evidence="1 2">OSC145934</strain>
    </source>
</reference>
<protein>
    <submittedName>
        <fullName evidence="1">Uncharacterized protein</fullName>
    </submittedName>
</protein>
<dbReference type="Pfam" id="PF26113">
    <property type="entry name" value="GH16_XgeA"/>
    <property type="match status" value="1"/>
</dbReference>
<accession>A0A232M5A1</accession>
<dbReference type="SUPFAM" id="SSF49899">
    <property type="entry name" value="Concanavalin A-like lectins/glucanases"/>
    <property type="match status" value="1"/>
</dbReference>
<keyword evidence="2" id="KW-1185">Reference proteome</keyword>
<evidence type="ECO:0000313" key="1">
    <source>
        <dbReference type="EMBL" id="OXV11257.1"/>
    </source>
</evidence>
<dbReference type="Proteomes" id="UP000243515">
    <property type="component" value="Unassembled WGS sequence"/>
</dbReference>
<dbReference type="InterPro" id="IPR013320">
    <property type="entry name" value="ConA-like_dom_sf"/>
</dbReference>
<dbReference type="EMBL" id="NPHW01002538">
    <property type="protein sequence ID" value="OXV11257.1"/>
    <property type="molecule type" value="Genomic_DNA"/>
</dbReference>
<comment type="caution">
    <text evidence="1">The sequence shown here is derived from an EMBL/GenBank/DDBJ whole genome shotgun (WGS) entry which is preliminary data.</text>
</comment>
<dbReference type="Gene3D" id="2.60.120.200">
    <property type="match status" value="1"/>
</dbReference>
<sequence>MKYQKVAFGTTFCGDWAAGVFASSDCPMSDPSSAVRSCVDYVATNPSMYREAYWEINSIRIYQNQSAVQHSKSSAAESLTTVSLPTGVDPINIASNCTAIPLRETTALFISASKPSLHASSQYFTTETRVNVDAGFISSSSGTAAPSRVSEHLLHFLYGSFYAFYDAL</sequence>